<dbReference type="InterPro" id="IPR004307">
    <property type="entry name" value="TspO_MBR"/>
</dbReference>
<dbReference type="Proteomes" id="UP000177478">
    <property type="component" value="Unassembled WGS sequence"/>
</dbReference>
<dbReference type="PIRSF" id="PIRSF005859">
    <property type="entry name" value="PBR"/>
    <property type="match status" value="1"/>
</dbReference>
<evidence type="ECO:0000256" key="5">
    <source>
        <dbReference type="ARBA" id="ARBA00023136"/>
    </source>
</evidence>
<evidence type="ECO:0000313" key="8">
    <source>
        <dbReference type="Proteomes" id="UP000177478"/>
    </source>
</evidence>
<comment type="similarity">
    <text evidence="2">Belongs to the TspO/BZRP family.</text>
</comment>
<dbReference type="AlphaFoldDB" id="A0A1F8G448"/>
<evidence type="ECO:0008006" key="9">
    <source>
        <dbReference type="Google" id="ProtNLM"/>
    </source>
</evidence>
<dbReference type="InterPro" id="IPR038330">
    <property type="entry name" value="TspO/MBR-related_sf"/>
</dbReference>
<keyword evidence="3 6" id="KW-0812">Transmembrane</keyword>
<evidence type="ECO:0000313" key="7">
    <source>
        <dbReference type="EMBL" id="OGN19840.1"/>
    </source>
</evidence>
<dbReference type="GO" id="GO:0033013">
    <property type="term" value="P:tetrapyrrole metabolic process"/>
    <property type="evidence" value="ECO:0007669"/>
    <property type="project" value="UniProtKB-ARBA"/>
</dbReference>
<evidence type="ECO:0000256" key="6">
    <source>
        <dbReference type="SAM" id="Phobius"/>
    </source>
</evidence>
<keyword evidence="5 6" id="KW-0472">Membrane</keyword>
<feature type="transmembrane region" description="Helical" evidence="6">
    <location>
        <begin position="7"/>
        <end position="27"/>
    </location>
</feature>
<gene>
    <name evidence="7" type="ORF">A3F25_02380</name>
</gene>
<keyword evidence="4 6" id="KW-1133">Transmembrane helix</keyword>
<dbReference type="FunFam" id="1.20.1260.100:FF:000001">
    <property type="entry name" value="translocator protein 2"/>
    <property type="match status" value="1"/>
</dbReference>
<dbReference type="Gene3D" id="1.20.1260.100">
    <property type="entry name" value="TspO/MBR protein"/>
    <property type="match status" value="1"/>
</dbReference>
<dbReference type="PANTHER" id="PTHR10057">
    <property type="entry name" value="PERIPHERAL-TYPE BENZODIAZEPINE RECEPTOR"/>
    <property type="match status" value="1"/>
</dbReference>
<evidence type="ECO:0000256" key="3">
    <source>
        <dbReference type="ARBA" id="ARBA00022692"/>
    </source>
</evidence>
<feature type="transmembrane region" description="Helical" evidence="6">
    <location>
        <begin position="131"/>
        <end position="155"/>
    </location>
</feature>
<dbReference type="PANTHER" id="PTHR10057:SF0">
    <property type="entry name" value="TRANSLOCATOR PROTEIN"/>
    <property type="match status" value="1"/>
</dbReference>
<accession>A0A1F8G448</accession>
<evidence type="ECO:0000256" key="1">
    <source>
        <dbReference type="ARBA" id="ARBA00004141"/>
    </source>
</evidence>
<proteinExistence type="inferred from homology"/>
<evidence type="ECO:0000256" key="2">
    <source>
        <dbReference type="ARBA" id="ARBA00007524"/>
    </source>
</evidence>
<reference evidence="7 8" key="1">
    <citation type="journal article" date="2016" name="Nat. Commun.">
        <title>Thousands of microbial genomes shed light on interconnected biogeochemical processes in an aquifer system.</title>
        <authorList>
            <person name="Anantharaman K."/>
            <person name="Brown C.T."/>
            <person name="Hug L.A."/>
            <person name="Sharon I."/>
            <person name="Castelle C.J."/>
            <person name="Probst A.J."/>
            <person name="Thomas B.C."/>
            <person name="Singh A."/>
            <person name="Wilkins M.J."/>
            <person name="Karaoz U."/>
            <person name="Brodie E.L."/>
            <person name="Williams K.H."/>
            <person name="Hubbard S.S."/>
            <person name="Banfield J.F."/>
        </authorList>
    </citation>
    <scope>NUCLEOTIDE SEQUENCE [LARGE SCALE GENOMIC DNA]</scope>
</reference>
<protein>
    <recommendedName>
        <fullName evidence="9">TspO protein</fullName>
    </recommendedName>
</protein>
<dbReference type="Pfam" id="PF03073">
    <property type="entry name" value="TspO_MBR"/>
    <property type="match status" value="1"/>
</dbReference>
<comment type="caution">
    <text evidence="7">The sequence shown here is derived from an EMBL/GenBank/DDBJ whole genome shotgun (WGS) entry which is preliminary data.</text>
</comment>
<feature type="transmembrane region" description="Helical" evidence="6">
    <location>
        <begin position="106"/>
        <end position="124"/>
    </location>
</feature>
<feature type="transmembrane region" description="Helical" evidence="6">
    <location>
        <begin position="80"/>
        <end position="100"/>
    </location>
</feature>
<name>A0A1F8G448_9BACT</name>
<dbReference type="EMBL" id="MGKD01000011">
    <property type="protein sequence ID" value="OGN19840.1"/>
    <property type="molecule type" value="Genomic_DNA"/>
</dbReference>
<dbReference type="CDD" id="cd15904">
    <property type="entry name" value="TSPO_MBR"/>
    <property type="match status" value="1"/>
</dbReference>
<dbReference type="STRING" id="1802689.A3F25_02380"/>
<dbReference type="GO" id="GO:0016020">
    <property type="term" value="C:membrane"/>
    <property type="evidence" value="ECO:0007669"/>
    <property type="project" value="UniProtKB-SubCell"/>
</dbReference>
<feature type="transmembrane region" description="Helical" evidence="6">
    <location>
        <begin position="47"/>
        <end position="68"/>
    </location>
</feature>
<organism evidence="7 8">
    <name type="scientific">Candidatus Yanofskybacteria bacterium RIFCSPHIGHO2_12_FULL_45_19b</name>
    <dbReference type="NCBI Taxonomy" id="1802689"/>
    <lineage>
        <taxon>Bacteria</taxon>
        <taxon>Candidatus Yanofskyibacteriota</taxon>
    </lineage>
</organism>
<evidence type="ECO:0000256" key="4">
    <source>
        <dbReference type="ARBA" id="ARBA00022989"/>
    </source>
</evidence>
<sequence>MKLNSTLKLISSIVVVGLAGAFGSLFTTPTIPGWYAGLAKPLLNPPAWVFGPTWTILYLLMGVSLWLVWTSQSGEKSKALWLFAIQLVLNTIWSPIFFGAQSISGALTIIVLLWAAIVLTLKIFTKISRPAAWLLVPYLLWVTFAGYLNFAIWMLN</sequence>
<comment type="subcellular location">
    <subcellularLocation>
        <location evidence="1">Membrane</location>
        <topology evidence="1">Multi-pass membrane protein</topology>
    </subcellularLocation>
</comment>